<keyword evidence="2" id="KW-0472">Membrane</keyword>
<gene>
    <name evidence="4" type="ORF">B5P37_00940</name>
    <name evidence="5" type="ORF">B5P37_11735</name>
</gene>
<evidence type="ECO:0000256" key="1">
    <source>
        <dbReference type="ARBA" id="ARBA00022679"/>
    </source>
</evidence>
<dbReference type="Gene3D" id="1.10.3810.10">
    <property type="entry name" value="Biosynthetic peptidoglycan transglycosylase-like"/>
    <property type="match status" value="1"/>
</dbReference>
<dbReference type="AlphaFoldDB" id="A0AAC9RML5"/>
<name>A0AAC9RML5_9STAP</name>
<dbReference type="GO" id="GO:0008955">
    <property type="term" value="F:peptidoglycan glycosyltransferase activity"/>
    <property type="evidence" value="ECO:0007669"/>
    <property type="project" value="TreeGrafter"/>
</dbReference>
<dbReference type="PANTHER" id="PTHR32282">
    <property type="entry name" value="BINDING PROTEIN TRANSPEPTIDASE, PUTATIVE-RELATED"/>
    <property type="match status" value="1"/>
</dbReference>
<evidence type="ECO:0000313" key="6">
    <source>
        <dbReference type="Proteomes" id="UP000242864"/>
    </source>
</evidence>
<dbReference type="InterPro" id="IPR001264">
    <property type="entry name" value="Glyco_trans_51"/>
</dbReference>
<dbReference type="PANTHER" id="PTHR32282:SF33">
    <property type="entry name" value="PEPTIDOGLYCAN GLYCOSYLTRANSFERASE"/>
    <property type="match status" value="1"/>
</dbReference>
<dbReference type="Proteomes" id="UP000242864">
    <property type="component" value="Chromosome"/>
</dbReference>
<dbReference type="GO" id="GO:0030288">
    <property type="term" value="C:outer membrane-bounded periplasmic space"/>
    <property type="evidence" value="ECO:0007669"/>
    <property type="project" value="TreeGrafter"/>
</dbReference>
<accession>A0AAC9RML5</accession>
<proteinExistence type="predicted"/>
<dbReference type="SUPFAM" id="SSF53955">
    <property type="entry name" value="Lysozyme-like"/>
    <property type="match status" value="1"/>
</dbReference>
<dbReference type="InterPro" id="IPR023346">
    <property type="entry name" value="Lysozyme-like_dom_sf"/>
</dbReference>
<protein>
    <submittedName>
        <fullName evidence="4">Transglycosylase</fullName>
    </submittedName>
</protein>
<keyword evidence="6" id="KW-1185">Reference proteome</keyword>
<evidence type="ECO:0000256" key="2">
    <source>
        <dbReference type="SAM" id="Phobius"/>
    </source>
</evidence>
<dbReference type="KEGG" id="slz:B5P37_11735"/>
<dbReference type="EMBL" id="CP020773">
    <property type="protein sequence ID" value="ARJ50018.1"/>
    <property type="molecule type" value="Genomic_DNA"/>
</dbReference>
<reference evidence="4 6" key="1">
    <citation type="submission" date="2017-04" db="EMBL/GenBank/DDBJ databases">
        <authorList>
            <person name="Veseli I.A."/>
            <person name="Tang C."/>
            <person name="Pombert J.-F."/>
        </authorList>
    </citation>
    <scope>NUCLEOTIDE SEQUENCE [LARGE SCALE GENOMIC DNA]</scope>
    <source>
        <strain evidence="4 6">ATCC 700373</strain>
    </source>
</reference>
<keyword evidence="1" id="KW-0808">Transferase</keyword>
<keyword evidence="2" id="KW-0812">Transmembrane</keyword>
<evidence type="ECO:0000259" key="3">
    <source>
        <dbReference type="Pfam" id="PF00912"/>
    </source>
</evidence>
<dbReference type="KEGG" id="slz:B5P37_00940"/>
<dbReference type="InterPro" id="IPR036950">
    <property type="entry name" value="PBP_transglycosylase"/>
</dbReference>
<dbReference type="GO" id="GO:0009252">
    <property type="term" value="P:peptidoglycan biosynthetic process"/>
    <property type="evidence" value="ECO:0007669"/>
    <property type="project" value="TreeGrafter"/>
</dbReference>
<dbReference type="Pfam" id="PF00912">
    <property type="entry name" value="Transgly"/>
    <property type="match status" value="1"/>
</dbReference>
<dbReference type="EMBL" id="CP020773">
    <property type="protein sequence ID" value="ARJ51942.1"/>
    <property type="molecule type" value="Genomic_DNA"/>
</dbReference>
<feature type="domain" description="Glycosyl transferase family 51" evidence="3">
    <location>
        <begin position="92"/>
        <end position="273"/>
    </location>
</feature>
<feature type="transmembrane region" description="Helical" evidence="2">
    <location>
        <begin position="28"/>
        <end position="52"/>
    </location>
</feature>
<organism evidence="4 6">
    <name type="scientific">Staphylococcus lutrae</name>
    <dbReference type="NCBI Taxonomy" id="155085"/>
    <lineage>
        <taxon>Bacteria</taxon>
        <taxon>Bacillati</taxon>
        <taxon>Bacillota</taxon>
        <taxon>Bacilli</taxon>
        <taxon>Bacillales</taxon>
        <taxon>Staphylococcaceae</taxon>
        <taxon>Staphylococcus</taxon>
    </lineage>
</organism>
<sequence length="301" mass="34133">MKSKESSQNNDTSFFKRYDFYMRRIKQILTSFVLFVLIGCMFLCGLLLGYFASIISKSETLDDETLTQQVTHLPELKVAHPEKADLIAIYNEQEPSLIAGPAEVSPYVTKALVASEDADFYVHNGVLPKAILRAMFQDVFDTQFPTGGSTITQQLVKNQILSQERTYDRKAKEIMYAIRIEHILTKDEIIYTYLNLVPFGLDTNGQNITGIASASYGLFGKPPKSLNISEAAYLVGLLQSPYVYTPFNQDGTLKSKDDVQISIRRQHYVLKRMRVEGQISQQAYVNALNEDIYSHLYHPSK</sequence>
<keyword evidence="2" id="KW-1133">Transmembrane helix</keyword>
<evidence type="ECO:0000313" key="4">
    <source>
        <dbReference type="EMBL" id="ARJ50018.1"/>
    </source>
</evidence>
<dbReference type="RefSeq" id="WP_085236226.1">
    <property type="nucleotide sequence ID" value="NZ_CP020773.1"/>
</dbReference>
<dbReference type="InterPro" id="IPR050396">
    <property type="entry name" value="Glycosyltr_51/Transpeptidase"/>
</dbReference>
<evidence type="ECO:0000313" key="5">
    <source>
        <dbReference type="EMBL" id="ARJ51942.1"/>
    </source>
</evidence>